<proteinExistence type="predicted"/>
<reference evidence="2" key="1">
    <citation type="journal article" date="2019" name="Int. J. Syst. Evol. Microbiol.">
        <title>The Global Catalogue of Microorganisms (GCM) 10K type strain sequencing project: providing services to taxonomists for standard genome sequencing and annotation.</title>
        <authorList>
            <consortium name="The Broad Institute Genomics Platform"/>
            <consortium name="The Broad Institute Genome Sequencing Center for Infectious Disease"/>
            <person name="Wu L."/>
            <person name="Ma J."/>
        </authorList>
    </citation>
    <scope>NUCLEOTIDE SEQUENCE [LARGE SCALE GENOMIC DNA]</scope>
    <source>
        <strain evidence="2">JCM 30346</strain>
    </source>
</reference>
<dbReference type="RefSeq" id="WP_380758946.1">
    <property type="nucleotide sequence ID" value="NZ_JBHSRF010000056.1"/>
</dbReference>
<organism evidence="1 2">
    <name type="scientific">Sphaerisporangium aureirubrum</name>
    <dbReference type="NCBI Taxonomy" id="1544736"/>
    <lineage>
        <taxon>Bacteria</taxon>
        <taxon>Bacillati</taxon>
        <taxon>Actinomycetota</taxon>
        <taxon>Actinomycetes</taxon>
        <taxon>Streptosporangiales</taxon>
        <taxon>Streptosporangiaceae</taxon>
        <taxon>Sphaerisporangium</taxon>
    </lineage>
</organism>
<dbReference type="EMBL" id="JBHSRF010000056">
    <property type="protein sequence ID" value="MFC6085133.1"/>
    <property type="molecule type" value="Genomic_DNA"/>
</dbReference>
<evidence type="ECO:0000313" key="1">
    <source>
        <dbReference type="EMBL" id="MFC6085133.1"/>
    </source>
</evidence>
<evidence type="ECO:0000313" key="2">
    <source>
        <dbReference type="Proteomes" id="UP001596137"/>
    </source>
</evidence>
<accession>A0ABW1NQ55</accession>
<protein>
    <recommendedName>
        <fullName evidence="3">Transposase</fullName>
    </recommendedName>
</protein>
<keyword evidence="2" id="KW-1185">Reference proteome</keyword>
<sequence>MARWVGDHGFEVEAIRLDGHTLLRVRQYGFLVAYCRSITEVTRYVPLENLVELITLPTAGARSRG</sequence>
<evidence type="ECO:0008006" key="3">
    <source>
        <dbReference type="Google" id="ProtNLM"/>
    </source>
</evidence>
<name>A0ABW1NQ55_9ACTN</name>
<comment type="caution">
    <text evidence="1">The sequence shown here is derived from an EMBL/GenBank/DDBJ whole genome shotgun (WGS) entry which is preliminary data.</text>
</comment>
<gene>
    <name evidence="1" type="ORF">ACFP1K_28490</name>
</gene>
<dbReference type="Proteomes" id="UP001596137">
    <property type="component" value="Unassembled WGS sequence"/>
</dbReference>